<evidence type="ECO:0000313" key="1">
    <source>
        <dbReference type="EMBL" id="NKE08653.1"/>
    </source>
</evidence>
<dbReference type="RefSeq" id="WP_157980441.1">
    <property type="nucleotide sequence ID" value="NZ_JAAVUN010000002.1"/>
</dbReference>
<evidence type="ECO:0000313" key="2">
    <source>
        <dbReference type="Proteomes" id="UP000521379"/>
    </source>
</evidence>
<dbReference type="EMBL" id="JAAVUN010000002">
    <property type="protein sequence ID" value="NKE08653.1"/>
    <property type="molecule type" value="Genomic_DNA"/>
</dbReference>
<dbReference type="Proteomes" id="UP000521379">
    <property type="component" value="Unassembled WGS sequence"/>
</dbReference>
<accession>A0A846TJJ5</accession>
<organism evidence="1 2">
    <name type="scientific">Kocuria subflava</name>
    <dbReference type="NCBI Taxonomy" id="1736139"/>
    <lineage>
        <taxon>Bacteria</taxon>
        <taxon>Bacillati</taxon>
        <taxon>Actinomycetota</taxon>
        <taxon>Actinomycetes</taxon>
        <taxon>Micrococcales</taxon>
        <taxon>Micrococcaceae</taxon>
        <taxon>Kocuria</taxon>
    </lineage>
</organism>
<sequence>MAGIESEVLETFLAALTDVDDVPPQVTESLAALLAADKLPKPDQLVALYTDASGESAL</sequence>
<proteinExistence type="predicted"/>
<protein>
    <submittedName>
        <fullName evidence="1">Uncharacterized protein</fullName>
    </submittedName>
</protein>
<reference evidence="1 2" key="1">
    <citation type="submission" date="2020-02" db="EMBL/GenBank/DDBJ databases">
        <authorList>
            <person name="Sun Q."/>
        </authorList>
    </citation>
    <scope>NUCLEOTIDE SEQUENCE [LARGE SCALE GENOMIC DNA]</scope>
    <source>
        <strain evidence="1 2">YIM 13062</strain>
    </source>
</reference>
<gene>
    <name evidence="1" type="ORF">GTW58_01555</name>
</gene>
<name>A0A846TJJ5_9MICC</name>
<dbReference type="AlphaFoldDB" id="A0A846TJJ5"/>
<keyword evidence="2" id="KW-1185">Reference proteome</keyword>
<comment type="caution">
    <text evidence="1">The sequence shown here is derived from an EMBL/GenBank/DDBJ whole genome shotgun (WGS) entry which is preliminary data.</text>
</comment>